<dbReference type="InterPro" id="IPR019587">
    <property type="entry name" value="Polyketide_cyclase/dehydratase"/>
</dbReference>
<dbReference type="Pfam" id="PF10604">
    <property type="entry name" value="Polyketide_cyc2"/>
    <property type="match status" value="1"/>
</dbReference>
<dbReference type="AlphaFoldDB" id="A0A8J3F8H8"/>
<dbReference type="InterPro" id="IPR023393">
    <property type="entry name" value="START-like_dom_sf"/>
</dbReference>
<name>A0A8J3F8H8_9ACTN</name>
<dbReference type="SUPFAM" id="SSF55961">
    <property type="entry name" value="Bet v1-like"/>
    <property type="match status" value="1"/>
</dbReference>
<sequence>MLFTARTAIAADPAAVWRVYADVAGWPGWTPTVTAVERLDPGPLRVGCRTRVRQPRLPVAVWEVTELVEGESFTWTARGPGLLTVAAHRVGAAPGGGTAVENALEQRGPLGPLAGRLWRGLTQRYLERELAGLRRHCEAPPPPDSR</sequence>
<protein>
    <recommendedName>
        <fullName evidence="3">Polyketide cyclase</fullName>
    </recommendedName>
</protein>
<dbReference type="CDD" id="cd08862">
    <property type="entry name" value="SRPBCC_Smu440-like"/>
    <property type="match status" value="1"/>
</dbReference>
<comment type="caution">
    <text evidence="1">The sequence shown here is derived from an EMBL/GenBank/DDBJ whole genome shotgun (WGS) entry which is preliminary data.</text>
</comment>
<reference evidence="1" key="1">
    <citation type="journal article" date="2014" name="Int. J. Syst. Evol. Microbiol.">
        <title>Complete genome sequence of Corynebacterium casei LMG S-19264T (=DSM 44701T), isolated from a smear-ripened cheese.</title>
        <authorList>
            <consortium name="US DOE Joint Genome Institute (JGI-PGF)"/>
            <person name="Walter F."/>
            <person name="Albersmeier A."/>
            <person name="Kalinowski J."/>
            <person name="Ruckert C."/>
        </authorList>
    </citation>
    <scope>NUCLEOTIDE SEQUENCE</scope>
    <source>
        <strain evidence="1">JCM 3090</strain>
    </source>
</reference>
<gene>
    <name evidence="1" type="ORF">GCM10010123_15920</name>
</gene>
<proteinExistence type="predicted"/>
<dbReference type="Proteomes" id="UP000649739">
    <property type="component" value="Unassembled WGS sequence"/>
</dbReference>
<dbReference type="EMBL" id="BMQB01000003">
    <property type="protein sequence ID" value="GGJ87157.1"/>
    <property type="molecule type" value="Genomic_DNA"/>
</dbReference>
<dbReference type="RefSeq" id="WP_189169436.1">
    <property type="nucleotide sequence ID" value="NZ_BMQB01000003.1"/>
</dbReference>
<keyword evidence="2" id="KW-1185">Reference proteome</keyword>
<evidence type="ECO:0008006" key="3">
    <source>
        <dbReference type="Google" id="ProtNLM"/>
    </source>
</evidence>
<evidence type="ECO:0000313" key="2">
    <source>
        <dbReference type="Proteomes" id="UP000649739"/>
    </source>
</evidence>
<reference evidence="1" key="2">
    <citation type="submission" date="2020-09" db="EMBL/GenBank/DDBJ databases">
        <authorList>
            <person name="Sun Q."/>
            <person name="Ohkuma M."/>
        </authorList>
    </citation>
    <scope>NUCLEOTIDE SEQUENCE</scope>
    <source>
        <strain evidence="1">JCM 3090</strain>
    </source>
</reference>
<organism evidence="1 2">
    <name type="scientific">Pilimelia anulata</name>
    <dbReference type="NCBI Taxonomy" id="53371"/>
    <lineage>
        <taxon>Bacteria</taxon>
        <taxon>Bacillati</taxon>
        <taxon>Actinomycetota</taxon>
        <taxon>Actinomycetes</taxon>
        <taxon>Micromonosporales</taxon>
        <taxon>Micromonosporaceae</taxon>
        <taxon>Pilimelia</taxon>
    </lineage>
</organism>
<evidence type="ECO:0000313" key="1">
    <source>
        <dbReference type="EMBL" id="GGJ87157.1"/>
    </source>
</evidence>
<accession>A0A8J3F8H8</accession>
<dbReference type="Gene3D" id="3.30.530.20">
    <property type="match status" value="1"/>
</dbReference>